<keyword evidence="1 5" id="KW-0436">Ligase</keyword>
<evidence type="ECO:0000259" key="7">
    <source>
        <dbReference type="Pfam" id="PF00749"/>
    </source>
</evidence>
<protein>
    <recommendedName>
        <fullName evidence="5">Glutamate--tRNA ligase</fullName>
        <ecNumber evidence="5">6.1.1.17</ecNumber>
    </recommendedName>
    <alternativeName>
        <fullName evidence="5">Glutamyl-tRNA synthetase</fullName>
        <shortName evidence="5">GluRS</shortName>
    </alternativeName>
</protein>
<evidence type="ECO:0000313" key="9">
    <source>
        <dbReference type="EMBL" id="CAG7614476.1"/>
    </source>
</evidence>
<feature type="binding site" evidence="5">
    <location>
        <position position="298"/>
    </location>
    <ligand>
        <name>ATP</name>
        <dbReference type="ChEBI" id="CHEBI:30616"/>
    </ligand>
</feature>
<sequence>MRTDTEFVANLLFPEVELPPEDIFRRFPQRKRTASAKVTRFAPSPTGLLTIGGLYATFISERMAHQSEGIFYVRIEDTDKKREVAGSVEEILRSLEYVGLRIDEGMIGIGAETGAYGPYNQSSRTAIYNVFIKHLLKQGLAYPCFCDENELHTIREAQRSVNATTGYYGKWAVHRSFTLPQIKQELDKGKPYVIRLKSPGSADRRITYRDLIKGEIELPENDQDVVIMKSDGIPTYHFAHAVDDCLMGTTHVIRGDEWIASVPIHLQLFDVLGFTPPEYGHLAPIMKMEGSTKRKFSKRKDPDAAVRFYREQGYPGLAISEYFMTLINSNYEEWRMSNRAASYTGYTIDMNKMNASGALFDFNKLNDIAKNTIAGLSSQEVYRQACHWAERYDRELHVRLITHPDYSMQIFNIGRNSDKPRKDLAKWSDVPSMIDYFFDDSYARVMRVAWETLLATWNAEEANLILERYEAVFCVDDDKDAWFAKLRTVAENHGFASNAKSYKNNPSRYKGHVGDVAMLLRIALTGRTHTPDLYEIMLVMGEDRVRGRLKSFAAMTI</sequence>
<dbReference type="InterPro" id="IPR020058">
    <property type="entry name" value="Glu/Gln-tRNA-synth_Ib_cat-dom"/>
</dbReference>
<accession>A0ABN7T9M1</accession>
<dbReference type="InterPro" id="IPR045462">
    <property type="entry name" value="aa-tRNA-synth_I_cd-bd"/>
</dbReference>
<gene>
    <name evidence="9" type="primary">gltX_1</name>
    <name evidence="5" type="synonym">gltX</name>
    <name evidence="9" type="ORF">PAECIP111802_00077</name>
</gene>
<evidence type="ECO:0000259" key="8">
    <source>
        <dbReference type="Pfam" id="PF19269"/>
    </source>
</evidence>
<dbReference type="EC" id="6.1.1.17" evidence="5"/>
<dbReference type="InterPro" id="IPR049940">
    <property type="entry name" value="GluQ/Sye"/>
</dbReference>
<keyword evidence="5 6" id="KW-0648">Protein biosynthesis</keyword>
<dbReference type="HAMAP" id="MF_00022">
    <property type="entry name" value="Glu_tRNA_synth_type1"/>
    <property type="match status" value="1"/>
</dbReference>
<evidence type="ECO:0000256" key="5">
    <source>
        <dbReference type="HAMAP-Rule" id="MF_00022"/>
    </source>
</evidence>
<dbReference type="EMBL" id="CAJVCE010000001">
    <property type="protein sequence ID" value="CAG7614476.1"/>
    <property type="molecule type" value="Genomic_DNA"/>
</dbReference>
<keyword evidence="4 5" id="KW-0030">Aminoacyl-tRNA synthetase</keyword>
<keyword evidence="2 5" id="KW-0547">Nucleotide-binding</keyword>
<dbReference type="RefSeq" id="WP_218096478.1">
    <property type="nucleotide sequence ID" value="NZ_CAJVCE010000001.1"/>
</dbReference>
<feature type="domain" description="Glutamyl/glutaminyl-tRNA synthetase class Ib catalytic" evidence="7">
    <location>
        <begin position="38"/>
        <end position="365"/>
    </location>
</feature>
<comment type="caution">
    <text evidence="9">The sequence shown here is derived from an EMBL/GenBank/DDBJ whole genome shotgun (WGS) entry which is preliminary data.</text>
</comment>
<feature type="short sequence motif" description="'KMSKS' region" evidence="5">
    <location>
        <begin position="295"/>
        <end position="299"/>
    </location>
</feature>
<dbReference type="Proteomes" id="UP000730618">
    <property type="component" value="Unassembled WGS sequence"/>
</dbReference>
<comment type="subunit">
    <text evidence="5">Monomer.</text>
</comment>
<evidence type="ECO:0000256" key="3">
    <source>
        <dbReference type="ARBA" id="ARBA00022840"/>
    </source>
</evidence>
<dbReference type="InterPro" id="IPR004527">
    <property type="entry name" value="Glu-tRNA-ligase_bac/mito"/>
</dbReference>
<organism evidence="9 10">
    <name type="scientific">Paenibacillus allorhizosphaerae</name>
    <dbReference type="NCBI Taxonomy" id="2849866"/>
    <lineage>
        <taxon>Bacteria</taxon>
        <taxon>Bacillati</taxon>
        <taxon>Bacillota</taxon>
        <taxon>Bacilli</taxon>
        <taxon>Bacillales</taxon>
        <taxon>Paenibacillaceae</taxon>
        <taxon>Paenibacillus</taxon>
    </lineage>
</organism>
<evidence type="ECO:0000256" key="1">
    <source>
        <dbReference type="ARBA" id="ARBA00022598"/>
    </source>
</evidence>
<evidence type="ECO:0000256" key="2">
    <source>
        <dbReference type="ARBA" id="ARBA00022741"/>
    </source>
</evidence>
<keyword evidence="10" id="KW-1185">Reference proteome</keyword>
<feature type="domain" description="Aminoacyl-tRNA synthetase class I anticodon-binding" evidence="8">
    <location>
        <begin position="427"/>
        <end position="551"/>
    </location>
</feature>
<keyword evidence="3 5" id="KW-0067">ATP-binding</keyword>
<evidence type="ECO:0000256" key="6">
    <source>
        <dbReference type="RuleBase" id="RU363037"/>
    </source>
</evidence>
<dbReference type="Pfam" id="PF00749">
    <property type="entry name" value="tRNA-synt_1c"/>
    <property type="match status" value="1"/>
</dbReference>
<dbReference type="PANTHER" id="PTHR43311:SF1">
    <property type="entry name" value="GLUTAMYL-Q TRNA(ASP) SYNTHETASE"/>
    <property type="match status" value="1"/>
</dbReference>
<reference evidence="9 10" key="1">
    <citation type="submission" date="2021-06" db="EMBL/GenBank/DDBJ databases">
        <authorList>
            <person name="Criscuolo A."/>
        </authorList>
    </citation>
    <scope>NUCLEOTIDE SEQUENCE [LARGE SCALE GENOMIC DNA]</scope>
    <source>
        <strain evidence="10">CIP 111802</strain>
    </source>
</reference>
<dbReference type="PANTHER" id="PTHR43311">
    <property type="entry name" value="GLUTAMATE--TRNA LIGASE"/>
    <property type="match status" value="1"/>
</dbReference>
<comment type="similarity">
    <text evidence="5">Belongs to the class-I aminoacyl-tRNA synthetase family. Glutamate--tRNA ligase type 1 subfamily.</text>
</comment>
<comment type="caution">
    <text evidence="5">Lacks conserved residue(s) required for the propagation of feature annotation.</text>
</comment>
<comment type="subcellular location">
    <subcellularLocation>
        <location evidence="5">Cytoplasm</location>
    </subcellularLocation>
</comment>
<evidence type="ECO:0000313" key="10">
    <source>
        <dbReference type="Proteomes" id="UP000730618"/>
    </source>
</evidence>
<dbReference type="NCBIfam" id="TIGR00464">
    <property type="entry name" value="gltX_bact"/>
    <property type="match status" value="1"/>
</dbReference>
<name>A0ABN7T9M1_9BACL</name>
<comment type="catalytic activity">
    <reaction evidence="5">
        <text>tRNA(Glu) + L-glutamate + ATP = L-glutamyl-tRNA(Glu) + AMP + diphosphate</text>
        <dbReference type="Rhea" id="RHEA:23540"/>
        <dbReference type="Rhea" id="RHEA-COMP:9663"/>
        <dbReference type="Rhea" id="RHEA-COMP:9680"/>
        <dbReference type="ChEBI" id="CHEBI:29985"/>
        <dbReference type="ChEBI" id="CHEBI:30616"/>
        <dbReference type="ChEBI" id="CHEBI:33019"/>
        <dbReference type="ChEBI" id="CHEBI:78442"/>
        <dbReference type="ChEBI" id="CHEBI:78520"/>
        <dbReference type="ChEBI" id="CHEBI:456215"/>
        <dbReference type="EC" id="6.1.1.17"/>
    </reaction>
</comment>
<keyword evidence="5" id="KW-0963">Cytoplasm</keyword>
<evidence type="ECO:0000256" key="4">
    <source>
        <dbReference type="ARBA" id="ARBA00023146"/>
    </source>
</evidence>
<proteinExistence type="inferred from homology"/>
<dbReference type="Pfam" id="PF19269">
    <property type="entry name" value="Anticodon_2"/>
    <property type="match status" value="1"/>
</dbReference>
<comment type="function">
    <text evidence="5">Catalyzes the attachment of glutamate to tRNA(Glu) in a two-step reaction: glutamate is first activated by ATP to form Glu-AMP and then transferred to the acceptor end of tRNA(Glu).</text>
</comment>
<dbReference type="GO" id="GO:0004818">
    <property type="term" value="F:glutamate-tRNA ligase activity"/>
    <property type="evidence" value="ECO:0007669"/>
    <property type="project" value="UniProtKB-EC"/>
</dbReference>